<keyword evidence="3" id="KW-1185">Reference proteome</keyword>
<dbReference type="OrthoDB" id="6055562at2759"/>
<proteinExistence type="predicted"/>
<feature type="chain" id="PRO_5027119394" description="B box-type domain-containing protein" evidence="1">
    <location>
        <begin position="28"/>
        <end position="499"/>
    </location>
</feature>
<reference evidence="2 3" key="1">
    <citation type="submission" date="2020-06" db="EMBL/GenBank/DDBJ databases">
        <authorList>
            <person name="Li R."/>
            <person name="Bekaert M."/>
        </authorList>
    </citation>
    <scope>NUCLEOTIDE SEQUENCE [LARGE SCALE GENOMIC DNA]</scope>
    <source>
        <strain evidence="3">wild</strain>
    </source>
</reference>
<organism evidence="2 3">
    <name type="scientific">Mytilus coruscus</name>
    <name type="common">Sea mussel</name>
    <dbReference type="NCBI Taxonomy" id="42192"/>
    <lineage>
        <taxon>Eukaryota</taxon>
        <taxon>Metazoa</taxon>
        <taxon>Spiralia</taxon>
        <taxon>Lophotrochozoa</taxon>
        <taxon>Mollusca</taxon>
        <taxon>Bivalvia</taxon>
        <taxon>Autobranchia</taxon>
        <taxon>Pteriomorphia</taxon>
        <taxon>Mytilida</taxon>
        <taxon>Mytiloidea</taxon>
        <taxon>Mytilidae</taxon>
        <taxon>Mytilinae</taxon>
        <taxon>Mytilus</taxon>
    </lineage>
</organism>
<name>A0A6J8AHL4_MYTCO</name>
<keyword evidence="1" id="KW-0732">Signal</keyword>
<feature type="signal peptide" evidence="1">
    <location>
        <begin position="1"/>
        <end position="27"/>
    </location>
</feature>
<accession>A0A6J8AHL4</accession>
<dbReference type="InterPro" id="IPR011044">
    <property type="entry name" value="Quino_amine_DH_bsu"/>
</dbReference>
<dbReference type="Proteomes" id="UP000507470">
    <property type="component" value="Unassembled WGS sequence"/>
</dbReference>
<evidence type="ECO:0000256" key="1">
    <source>
        <dbReference type="SAM" id="SignalP"/>
    </source>
</evidence>
<gene>
    <name evidence="2" type="ORF">MCOR_7565</name>
</gene>
<evidence type="ECO:0000313" key="3">
    <source>
        <dbReference type="Proteomes" id="UP000507470"/>
    </source>
</evidence>
<dbReference type="EMBL" id="CACVKT020001387">
    <property type="protein sequence ID" value="CAC5367793.1"/>
    <property type="molecule type" value="Genomic_DNA"/>
</dbReference>
<dbReference type="AlphaFoldDB" id="A0A6J8AHL4"/>
<protein>
    <recommendedName>
        <fullName evidence="4">B box-type domain-containing protein</fullName>
    </recommendedName>
</protein>
<evidence type="ECO:0000313" key="2">
    <source>
        <dbReference type="EMBL" id="CAC5367793.1"/>
    </source>
</evidence>
<sequence>MNFTSKWTTFMCLLLFRFNMETSIVCTEHLKLCKFYCPRHTDILCSQCTVKYLHRSCHLSDIDELLSNSYYGPLVKHAHESVTESLEIIQQKVHDLKQNYNTESVNSVTNQNAGKVNSEANHNTHNTGSDNSETRSYMVECSKQYDSVTVSIITRMNELKGSDMTKEQFCFVVSTYRFLFTLGNILQNVKKYFHTNECCISFLNSCQQLITTFHLHIRMREKTCLVNISSNSIVQPLSNNSGRLVIELNRKIILSKGERNFMISSCWFMPDSKMVFLVTFVDTLDKSLIIHDDYGSYIQSIPIYGRLWDVTPVGIDKMIVRYIDWNWFEVLDFSQPNRVESRRLRQISFKNDLKFSSSDNSFVEVYRPSGEIITSFPVGKDRLFTEICSDKSNIYYIDKKRNIMNCFRKDDTFKRTCKFDNNECITSVVAIGSGCVLLTGKHNLSVLNFDHRIRHSIKVDGAENFNDMWTSFNRKKNTLLVCSGSDDFALLFNVKSAEN</sequence>
<evidence type="ECO:0008006" key="4">
    <source>
        <dbReference type="Google" id="ProtNLM"/>
    </source>
</evidence>
<dbReference type="SUPFAM" id="SSF57845">
    <property type="entry name" value="B-box zinc-binding domain"/>
    <property type="match status" value="1"/>
</dbReference>
<dbReference type="SUPFAM" id="SSF50969">
    <property type="entry name" value="YVTN repeat-like/Quinoprotein amine dehydrogenase"/>
    <property type="match status" value="1"/>
</dbReference>